<name>A0A146G3Y6_TERSA</name>
<protein>
    <submittedName>
        <fullName evidence="1">Uncharacterized protein</fullName>
    </submittedName>
</protein>
<gene>
    <name evidence="1" type="ORF">TSACC_2559</name>
</gene>
<organism evidence="1 2">
    <name type="scientific">Terrimicrobium sacchariphilum</name>
    <dbReference type="NCBI Taxonomy" id="690879"/>
    <lineage>
        <taxon>Bacteria</taxon>
        <taxon>Pseudomonadati</taxon>
        <taxon>Verrucomicrobiota</taxon>
        <taxon>Terrimicrobiia</taxon>
        <taxon>Terrimicrobiales</taxon>
        <taxon>Terrimicrobiaceae</taxon>
        <taxon>Terrimicrobium</taxon>
    </lineage>
</organism>
<sequence>MCDVGVEYLRKELSRFRMVKLKSNAVSDDITGTERVILGG</sequence>
<dbReference type="AlphaFoldDB" id="A0A146G3Y6"/>
<reference evidence="2" key="1">
    <citation type="journal article" date="2017" name="Genome Announc.">
        <title>Draft Genome Sequence of Terrimicrobium sacchariphilum NM-5T, a Facultative Anaerobic Soil Bacterium of the Class Spartobacteria.</title>
        <authorList>
            <person name="Qiu Y.L."/>
            <person name="Tourlousse D.M."/>
            <person name="Matsuura N."/>
            <person name="Ohashi A."/>
            <person name="Sekiguchi Y."/>
        </authorList>
    </citation>
    <scope>NUCLEOTIDE SEQUENCE [LARGE SCALE GENOMIC DNA]</scope>
    <source>
        <strain evidence="2">NM-5</strain>
    </source>
</reference>
<comment type="caution">
    <text evidence="1">The sequence shown here is derived from an EMBL/GenBank/DDBJ whole genome shotgun (WGS) entry which is preliminary data.</text>
</comment>
<evidence type="ECO:0000313" key="1">
    <source>
        <dbReference type="EMBL" id="GAT32162.1"/>
    </source>
</evidence>
<accession>A0A146G3Y6</accession>
<dbReference type="EMBL" id="BDCO01000002">
    <property type="protein sequence ID" value="GAT32162.1"/>
    <property type="molecule type" value="Genomic_DNA"/>
</dbReference>
<evidence type="ECO:0000313" key="2">
    <source>
        <dbReference type="Proteomes" id="UP000076023"/>
    </source>
</evidence>
<dbReference type="InParanoid" id="A0A146G3Y6"/>
<dbReference type="STRING" id="690879.TSACC_2559"/>
<keyword evidence="2" id="KW-1185">Reference proteome</keyword>
<proteinExistence type="predicted"/>
<dbReference type="Proteomes" id="UP000076023">
    <property type="component" value="Unassembled WGS sequence"/>
</dbReference>